<name>R9I5Y3_9BACT</name>
<gene>
    <name evidence="1" type="ORF">C802_02770</name>
</gene>
<organism evidence="1 2">
    <name type="scientific">Phocaeicola sartorii</name>
    <dbReference type="NCBI Taxonomy" id="671267"/>
    <lineage>
        <taxon>Bacteria</taxon>
        <taxon>Pseudomonadati</taxon>
        <taxon>Bacteroidota</taxon>
        <taxon>Bacteroidia</taxon>
        <taxon>Bacteroidales</taxon>
        <taxon>Bacteroidaceae</taxon>
        <taxon>Phocaeicola</taxon>
    </lineage>
</organism>
<dbReference type="EMBL" id="ASSP01000017">
    <property type="protein sequence ID" value="EOS11658.1"/>
    <property type="molecule type" value="Genomic_DNA"/>
</dbReference>
<dbReference type="STRING" id="1235788.C802_02770"/>
<dbReference type="PATRIC" id="fig|1235788.3.peg.2840"/>
<protein>
    <submittedName>
        <fullName evidence="1">Uncharacterized protein</fullName>
    </submittedName>
</protein>
<reference evidence="1 2" key="1">
    <citation type="submission" date="2013-04" db="EMBL/GenBank/DDBJ databases">
        <title>The Genome Sequence of Bacteroides massiliensis dnLKV3.</title>
        <authorList>
            <consortium name="The Broad Institute Genomics Platform"/>
            <consortium name="The Broad Institute Genome Sequencing Center for Infectious Disease"/>
            <person name="Earl A."/>
            <person name="Xavier R."/>
            <person name="Kuhn K."/>
            <person name="Stappenbeck T."/>
            <person name="Walker B."/>
            <person name="Young S."/>
            <person name="Zeng Q."/>
            <person name="Gargeya S."/>
            <person name="Fitzgerald M."/>
            <person name="Haas B."/>
            <person name="Abouelleil A."/>
            <person name="Allen A.W."/>
            <person name="Alvarado L."/>
            <person name="Arachchi H.M."/>
            <person name="Berlin A.M."/>
            <person name="Chapman S.B."/>
            <person name="Gainer-Dewar J."/>
            <person name="Goldberg J."/>
            <person name="Griggs A."/>
            <person name="Gujja S."/>
            <person name="Hansen M."/>
            <person name="Howarth C."/>
            <person name="Imamovic A."/>
            <person name="Ireland A."/>
            <person name="Larimer J."/>
            <person name="McCowan C."/>
            <person name="Murphy C."/>
            <person name="Pearson M."/>
            <person name="Poon T.W."/>
            <person name="Priest M."/>
            <person name="Roberts A."/>
            <person name="Saif S."/>
            <person name="Shea T."/>
            <person name="Sisk P."/>
            <person name="Sykes S."/>
            <person name="Wortman J."/>
            <person name="Nusbaum C."/>
            <person name="Birren B."/>
        </authorList>
    </citation>
    <scope>NUCLEOTIDE SEQUENCE [LARGE SCALE GENOMIC DNA]</scope>
    <source>
        <strain evidence="2">dnLKV3</strain>
    </source>
</reference>
<dbReference type="GeneID" id="82156118"/>
<dbReference type="RefSeq" id="WP_016277110.1">
    <property type="nucleotide sequence ID" value="NZ_JABVZU010000003.1"/>
</dbReference>
<evidence type="ECO:0000313" key="2">
    <source>
        <dbReference type="Proteomes" id="UP000014200"/>
    </source>
</evidence>
<dbReference type="HOGENOM" id="CLU_3212486_0_0_10"/>
<evidence type="ECO:0000313" key="1">
    <source>
        <dbReference type="EMBL" id="EOS11658.1"/>
    </source>
</evidence>
<accession>R9I5Y3</accession>
<comment type="caution">
    <text evidence="1">The sequence shown here is derived from an EMBL/GenBank/DDBJ whole genome shotgun (WGS) entry which is preliminary data.</text>
</comment>
<proteinExistence type="predicted"/>
<dbReference type="Proteomes" id="UP000014200">
    <property type="component" value="Unassembled WGS sequence"/>
</dbReference>
<keyword evidence="2" id="KW-1185">Reference proteome</keyword>
<sequence>MNTNTQQETETLLGTELEQIQGGACNCDSGAGQIVVRPVRPGQL</sequence>
<dbReference type="AlphaFoldDB" id="R9I5Y3"/>